<dbReference type="Gene3D" id="3.30.70.1230">
    <property type="entry name" value="Nucleotide cyclase"/>
    <property type="match status" value="1"/>
</dbReference>
<dbReference type="InterPro" id="IPR029787">
    <property type="entry name" value="Nucleotide_cyclase"/>
</dbReference>
<dbReference type="EnsemblMetazoa" id="PPAI004040-RA">
    <property type="protein sequence ID" value="PPAI004040-PA"/>
    <property type="gene ID" value="PPAI004040"/>
</dbReference>
<keyword evidence="7" id="KW-0067">ATP-binding</keyword>
<dbReference type="GO" id="GO:0009190">
    <property type="term" value="P:cyclic nucleotide biosynthetic process"/>
    <property type="evidence" value="ECO:0007669"/>
    <property type="project" value="InterPro"/>
</dbReference>
<evidence type="ECO:0000313" key="13">
    <source>
        <dbReference type="EnsemblMetazoa" id="PPAI004040-PA"/>
    </source>
</evidence>
<keyword evidence="4" id="KW-0812">Transmembrane</keyword>
<keyword evidence="11" id="KW-0456">Lyase</keyword>
<evidence type="ECO:0000256" key="4">
    <source>
        <dbReference type="ARBA" id="ARBA00022692"/>
    </source>
</evidence>
<dbReference type="GO" id="GO:0005524">
    <property type="term" value="F:ATP binding"/>
    <property type="evidence" value="ECO:0007669"/>
    <property type="project" value="UniProtKB-KW"/>
</dbReference>
<name>A0A1B0GMY8_PHLPP</name>
<dbReference type="GO" id="GO:0007189">
    <property type="term" value="P:adenylate cyclase-activating G protein-coupled receptor signaling pathway"/>
    <property type="evidence" value="ECO:0007669"/>
    <property type="project" value="TreeGrafter"/>
</dbReference>
<organism evidence="13 14">
    <name type="scientific">Phlebotomus papatasi</name>
    <name type="common">Sandfly</name>
    <dbReference type="NCBI Taxonomy" id="29031"/>
    <lineage>
        <taxon>Eukaryota</taxon>
        <taxon>Metazoa</taxon>
        <taxon>Ecdysozoa</taxon>
        <taxon>Arthropoda</taxon>
        <taxon>Hexapoda</taxon>
        <taxon>Insecta</taxon>
        <taxon>Pterygota</taxon>
        <taxon>Neoptera</taxon>
        <taxon>Endopterygota</taxon>
        <taxon>Diptera</taxon>
        <taxon>Nematocera</taxon>
        <taxon>Psychodoidea</taxon>
        <taxon>Psychodidae</taxon>
        <taxon>Phlebotomus</taxon>
        <taxon>Phlebotomus</taxon>
    </lineage>
</organism>
<dbReference type="SUPFAM" id="SSF55073">
    <property type="entry name" value="Nucleotide cyclase"/>
    <property type="match status" value="1"/>
</dbReference>
<proteinExistence type="predicted"/>
<evidence type="ECO:0000256" key="2">
    <source>
        <dbReference type="ARBA" id="ARBA00004141"/>
    </source>
</evidence>
<dbReference type="GO" id="GO:0035556">
    <property type="term" value="P:intracellular signal transduction"/>
    <property type="evidence" value="ECO:0007669"/>
    <property type="project" value="InterPro"/>
</dbReference>
<keyword evidence="5" id="KW-0479">Metal-binding</keyword>
<dbReference type="PANTHER" id="PTHR45627">
    <property type="entry name" value="ADENYLATE CYCLASE TYPE 1"/>
    <property type="match status" value="1"/>
</dbReference>
<comment type="catalytic activity">
    <reaction evidence="1">
        <text>ATP = 3',5'-cyclic AMP + diphosphate</text>
        <dbReference type="Rhea" id="RHEA:15389"/>
        <dbReference type="ChEBI" id="CHEBI:30616"/>
        <dbReference type="ChEBI" id="CHEBI:33019"/>
        <dbReference type="ChEBI" id="CHEBI:58165"/>
        <dbReference type="EC" id="4.6.1.1"/>
    </reaction>
</comment>
<keyword evidence="9" id="KW-1133">Transmembrane helix</keyword>
<evidence type="ECO:0000313" key="14">
    <source>
        <dbReference type="Proteomes" id="UP000092462"/>
    </source>
</evidence>
<reference evidence="13" key="1">
    <citation type="submission" date="2022-08" db="UniProtKB">
        <authorList>
            <consortium name="EnsemblMetazoa"/>
        </authorList>
    </citation>
    <scope>IDENTIFICATION</scope>
    <source>
        <strain evidence="13">Israel</strain>
    </source>
</reference>
<dbReference type="AlphaFoldDB" id="A0A1B0GMY8"/>
<dbReference type="Proteomes" id="UP000092462">
    <property type="component" value="Unassembled WGS sequence"/>
</dbReference>
<evidence type="ECO:0000256" key="11">
    <source>
        <dbReference type="ARBA" id="ARBA00023239"/>
    </source>
</evidence>
<dbReference type="GO" id="GO:0004016">
    <property type="term" value="F:adenylate cyclase activity"/>
    <property type="evidence" value="ECO:0007669"/>
    <property type="project" value="UniProtKB-EC"/>
</dbReference>
<comment type="subcellular location">
    <subcellularLocation>
        <location evidence="2">Membrane</location>
        <topology evidence="2">Multi-pass membrane protein</topology>
    </subcellularLocation>
</comment>
<keyword evidence="10" id="KW-0472">Membrane</keyword>
<evidence type="ECO:0000259" key="12">
    <source>
        <dbReference type="PROSITE" id="PS50125"/>
    </source>
</evidence>
<dbReference type="VEuPathDB" id="VectorBase:PPAPM1_008861"/>
<evidence type="ECO:0000256" key="1">
    <source>
        <dbReference type="ARBA" id="ARBA00001593"/>
    </source>
</evidence>
<protein>
    <recommendedName>
        <fullName evidence="3">adenylate cyclase</fullName>
        <ecNumber evidence="3">4.6.1.1</ecNumber>
    </recommendedName>
</protein>
<dbReference type="FunFam" id="3.30.70.1230:FF:000082">
    <property type="entry name" value="Adenylate cyclase type 6"/>
    <property type="match status" value="1"/>
</dbReference>
<dbReference type="EC" id="4.6.1.1" evidence="3"/>
<evidence type="ECO:0000256" key="8">
    <source>
        <dbReference type="ARBA" id="ARBA00022842"/>
    </source>
</evidence>
<evidence type="ECO:0000256" key="7">
    <source>
        <dbReference type="ARBA" id="ARBA00022840"/>
    </source>
</evidence>
<dbReference type="GO" id="GO:0005886">
    <property type="term" value="C:plasma membrane"/>
    <property type="evidence" value="ECO:0007669"/>
    <property type="project" value="TreeGrafter"/>
</dbReference>
<dbReference type="PANTHER" id="PTHR45627:SF16">
    <property type="entry name" value="ADENYLATE CYCLASE"/>
    <property type="match status" value="1"/>
</dbReference>
<dbReference type="GO" id="GO:0046872">
    <property type="term" value="F:metal ion binding"/>
    <property type="evidence" value="ECO:0007669"/>
    <property type="project" value="UniProtKB-KW"/>
</dbReference>
<evidence type="ECO:0000256" key="3">
    <source>
        <dbReference type="ARBA" id="ARBA00012201"/>
    </source>
</evidence>
<dbReference type="VEuPathDB" id="VectorBase:PPAI004040"/>
<keyword evidence="8" id="KW-0460">Magnesium</keyword>
<dbReference type="Pfam" id="PF00211">
    <property type="entry name" value="Guanylate_cyc"/>
    <property type="match status" value="1"/>
</dbReference>
<feature type="domain" description="Guanylate cyclase" evidence="12">
    <location>
        <begin position="153"/>
        <end position="199"/>
    </location>
</feature>
<keyword evidence="6" id="KW-0547">Nucleotide-binding</keyword>
<evidence type="ECO:0000256" key="5">
    <source>
        <dbReference type="ARBA" id="ARBA00022723"/>
    </source>
</evidence>
<keyword evidence="14" id="KW-1185">Reference proteome</keyword>
<dbReference type="InterPro" id="IPR001054">
    <property type="entry name" value="A/G_cyclase"/>
</dbReference>
<sequence length="199" mass="23057">MFFALLQTFLLLTIISMVTCAVHQVLKIVLKMFLLVSLAIIYIVTSFSQSIELEAIFGWWSGSKNLTSSIEDSLFVVIFVVALIFHSHQVEATYRLDFLWKLQATEEKEDMEHLQAYNRKLLANILPVHVAEHFLSRDKNIDELYHEQCESVCVLFASIPNFSEFYVELEANNEGVECLRLLNEIIADFDELLGEERFR</sequence>
<dbReference type="PROSITE" id="PS50125">
    <property type="entry name" value="GUANYLATE_CYCLASE_2"/>
    <property type="match status" value="1"/>
</dbReference>
<evidence type="ECO:0000256" key="6">
    <source>
        <dbReference type="ARBA" id="ARBA00022741"/>
    </source>
</evidence>
<dbReference type="EMBL" id="AJVK01027811">
    <property type="status" value="NOT_ANNOTATED_CDS"/>
    <property type="molecule type" value="Genomic_DNA"/>
</dbReference>
<accession>A0A1B0GMY8</accession>
<evidence type="ECO:0000256" key="9">
    <source>
        <dbReference type="ARBA" id="ARBA00022989"/>
    </source>
</evidence>
<evidence type="ECO:0000256" key="10">
    <source>
        <dbReference type="ARBA" id="ARBA00023136"/>
    </source>
</evidence>